<dbReference type="AlphaFoldDB" id="A0A0G0UWU6"/>
<keyword evidence="1 3" id="KW-0689">Ribosomal protein</keyword>
<organism evidence="7 8">
    <name type="scientific">Candidatus Woesebacteria bacterium GW2011_GWA1_41_13b</name>
    <dbReference type="NCBI Taxonomy" id="1618555"/>
    <lineage>
        <taxon>Bacteria</taxon>
        <taxon>Candidatus Woeseibacteriota</taxon>
    </lineage>
</organism>
<keyword evidence="3 5" id="KW-0694">RNA-binding</keyword>
<comment type="caution">
    <text evidence="7">The sequence shown here is derived from an EMBL/GenBank/DDBJ whole genome shotgun (WGS) entry which is preliminary data.</text>
</comment>
<evidence type="ECO:0000256" key="1">
    <source>
        <dbReference type="ARBA" id="ARBA00022980"/>
    </source>
</evidence>
<dbReference type="GO" id="GO:0002181">
    <property type="term" value="P:cytoplasmic translation"/>
    <property type="evidence" value="ECO:0007669"/>
    <property type="project" value="TreeGrafter"/>
</dbReference>
<evidence type="ECO:0000256" key="5">
    <source>
        <dbReference type="RuleBase" id="RU003870"/>
    </source>
</evidence>
<dbReference type="InterPro" id="IPR019906">
    <property type="entry name" value="Ribosomal_uL6_bac-type"/>
</dbReference>
<keyword evidence="3 5" id="KW-0699">rRNA-binding</keyword>
<comment type="subunit">
    <text evidence="3">Part of the 50S ribosomal subunit.</text>
</comment>
<feature type="domain" description="Large ribosomal subunit protein uL6 alpha-beta" evidence="6">
    <location>
        <begin position="99"/>
        <end position="171"/>
    </location>
</feature>
<dbReference type="InterPro" id="IPR036789">
    <property type="entry name" value="Ribosomal_uL6-like_a/b-dom_sf"/>
</dbReference>
<reference evidence="7 8" key="1">
    <citation type="journal article" date="2015" name="Nature">
        <title>rRNA introns, odd ribosomes, and small enigmatic genomes across a large radiation of phyla.</title>
        <authorList>
            <person name="Brown C.T."/>
            <person name="Hug L.A."/>
            <person name="Thomas B.C."/>
            <person name="Sharon I."/>
            <person name="Castelle C.J."/>
            <person name="Singh A."/>
            <person name="Wilkins M.J."/>
            <person name="Williams K.H."/>
            <person name="Banfield J.F."/>
        </authorList>
    </citation>
    <scope>NUCLEOTIDE SEQUENCE [LARGE SCALE GENOMIC DNA]</scope>
</reference>
<feature type="domain" description="Large ribosomal subunit protein uL6 alpha-beta" evidence="6">
    <location>
        <begin position="24"/>
        <end position="90"/>
    </location>
</feature>
<dbReference type="PATRIC" id="fig|1618555.3.peg.559"/>
<dbReference type="InterPro" id="IPR020040">
    <property type="entry name" value="Ribosomal_uL6_a/b-dom"/>
</dbReference>
<dbReference type="NCBIfam" id="TIGR03654">
    <property type="entry name" value="L6_bact"/>
    <property type="match status" value="1"/>
</dbReference>
<dbReference type="GO" id="GO:0003735">
    <property type="term" value="F:structural constituent of ribosome"/>
    <property type="evidence" value="ECO:0007669"/>
    <property type="project" value="UniProtKB-UniRule"/>
</dbReference>
<evidence type="ECO:0000259" key="6">
    <source>
        <dbReference type="Pfam" id="PF00347"/>
    </source>
</evidence>
<dbReference type="InterPro" id="IPR000702">
    <property type="entry name" value="Ribosomal_uL6-like"/>
</dbReference>
<accession>A0A0G0UWU6</accession>
<dbReference type="Pfam" id="PF00347">
    <property type="entry name" value="Ribosomal_L6"/>
    <property type="match status" value="2"/>
</dbReference>
<evidence type="ECO:0000256" key="2">
    <source>
        <dbReference type="ARBA" id="ARBA00023274"/>
    </source>
</evidence>
<dbReference type="PIRSF" id="PIRSF002162">
    <property type="entry name" value="Ribosomal_L6"/>
    <property type="match status" value="1"/>
</dbReference>
<comment type="similarity">
    <text evidence="3 4">Belongs to the universal ribosomal protein uL6 family.</text>
</comment>
<keyword evidence="2 3" id="KW-0687">Ribonucleoprotein</keyword>
<evidence type="ECO:0000256" key="4">
    <source>
        <dbReference type="RuleBase" id="RU003869"/>
    </source>
</evidence>
<evidence type="ECO:0000256" key="3">
    <source>
        <dbReference type="HAMAP-Rule" id="MF_01365"/>
    </source>
</evidence>
<dbReference type="GO" id="GO:0019843">
    <property type="term" value="F:rRNA binding"/>
    <property type="evidence" value="ECO:0007669"/>
    <property type="project" value="UniProtKB-UniRule"/>
</dbReference>
<name>A0A0G0UWU6_9BACT</name>
<comment type="function">
    <text evidence="3 5">This protein binds to the 23S rRNA, and is important in its secondary structure. It is located near the subunit interface in the base of the L7/L12 stalk, and near the tRNA binding site of the peptidyltransferase center.</text>
</comment>
<evidence type="ECO:0000313" key="7">
    <source>
        <dbReference type="EMBL" id="KKR92001.1"/>
    </source>
</evidence>
<dbReference type="HAMAP" id="MF_01365_B">
    <property type="entry name" value="Ribosomal_uL6_B"/>
    <property type="match status" value="1"/>
</dbReference>
<dbReference type="PANTHER" id="PTHR11655:SF14">
    <property type="entry name" value="LARGE RIBOSOMAL SUBUNIT PROTEIN UL6M"/>
    <property type="match status" value="1"/>
</dbReference>
<proteinExistence type="inferred from homology"/>
<gene>
    <name evidence="3" type="primary">rplF</name>
    <name evidence="7" type="ORF">UU42_C0006G0040</name>
</gene>
<dbReference type="PRINTS" id="PR00059">
    <property type="entry name" value="RIBOSOMALL6"/>
</dbReference>
<dbReference type="PANTHER" id="PTHR11655">
    <property type="entry name" value="60S/50S RIBOSOMAL PROTEIN L6/L9"/>
    <property type="match status" value="1"/>
</dbReference>
<dbReference type="GO" id="GO:0022625">
    <property type="term" value="C:cytosolic large ribosomal subunit"/>
    <property type="evidence" value="ECO:0007669"/>
    <property type="project" value="UniProtKB-UniRule"/>
</dbReference>
<evidence type="ECO:0000313" key="8">
    <source>
        <dbReference type="Proteomes" id="UP000034676"/>
    </source>
</evidence>
<dbReference type="EMBL" id="LCAO01000006">
    <property type="protein sequence ID" value="KKR92001.1"/>
    <property type="molecule type" value="Genomic_DNA"/>
</dbReference>
<protein>
    <recommendedName>
        <fullName evidence="3">Large ribosomal subunit protein uL6</fullName>
    </recommendedName>
</protein>
<dbReference type="Gene3D" id="3.90.930.12">
    <property type="entry name" value="Ribosomal protein L6, alpha-beta domain"/>
    <property type="match status" value="2"/>
</dbReference>
<dbReference type="Proteomes" id="UP000034676">
    <property type="component" value="Unassembled WGS sequence"/>
</dbReference>
<sequence>MWEAKLSPKFGKHMSRIGRLPINIPEGVTVTVNSNRVSVVGPKGQLEWVMPEGVGAKIEEDKVLVTAKLSNLHGLSRSLINNMVLGVSQGWSKTLELSGTGYRAAVAGSDLNMSLGFSHPVVVKAPAGVTFVVVENKITVSGTDKALVGEMAARIRGLKPADPYKAKGLKYEGEVIKRKAGKAAKAGAGATK</sequence>
<dbReference type="SUPFAM" id="SSF56053">
    <property type="entry name" value="Ribosomal protein L6"/>
    <property type="match status" value="2"/>
</dbReference>